<dbReference type="Gene3D" id="3.40.1370.10">
    <property type="match status" value="1"/>
</dbReference>
<dbReference type="GO" id="GO:1990904">
    <property type="term" value="C:ribonucleoprotein complex"/>
    <property type="evidence" value="ECO:0007669"/>
    <property type="project" value="UniProtKB-KW"/>
</dbReference>
<proteinExistence type="inferred from homology"/>
<evidence type="ECO:0000256" key="2">
    <source>
        <dbReference type="ARBA" id="ARBA00022980"/>
    </source>
</evidence>
<comment type="caution">
    <text evidence="6">The sequence shown here is derived from an EMBL/GenBank/DDBJ whole genome shotgun (WGS) entry which is preliminary data.</text>
</comment>
<keyword evidence="2" id="KW-0689">Ribosomal protein</keyword>
<dbReference type="Proteomes" id="UP000033385">
    <property type="component" value="Unassembled WGS sequence"/>
</dbReference>
<evidence type="ECO:0000256" key="4">
    <source>
        <dbReference type="ARBA" id="ARBA00035244"/>
    </source>
</evidence>
<evidence type="ECO:0000256" key="5">
    <source>
        <dbReference type="ARBA" id="ARBA00035462"/>
    </source>
</evidence>
<dbReference type="GO" id="GO:0006412">
    <property type="term" value="P:translation"/>
    <property type="evidence" value="ECO:0007669"/>
    <property type="project" value="InterPro"/>
</dbReference>
<dbReference type="Pfam" id="PF00573">
    <property type="entry name" value="Ribosomal_L4"/>
    <property type="match status" value="1"/>
</dbReference>
<dbReference type="InterPro" id="IPR002136">
    <property type="entry name" value="Ribosomal_uL4"/>
</dbReference>
<dbReference type="EMBL" id="LANW01000001">
    <property type="protein sequence ID" value="KJV67026.1"/>
    <property type="molecule type" value="Genomic_DNA"/>
</dbReference>
<dbReference type="InterPro" id="IPR013005">
    <property type="entry name" value="Ribosomal_uL4-like"/>
</dbReference>
<protein>
    <recommendedName>
        <fullName evidence="4">Large ribosomal subunit protein uL4</fullName>
    </recommendedName>
    <alternativeName>
        <fullName evidence="5">50S ribosomal protein L4</fullName>
    </alternativeName>
</protein>
<comment type="similarity">
    <text evidence="1">Belongs to the universal ribosomal protein uL4 family.</text>
</comment>
<evidence type="ECO:0000313" key="7">
    <source>
        <dbReference type="Proteomes" id="UP000033385"/>
    </source>
</evidence>
<dbReference type="PATRIC" id="fig|1359153.3.peg.1439"/>
<dbReference type="GO" id="GO:0003735">
    <property type="term" value="F:structural constituent of ribosome"/>
    <property type="evidence" value="ECO:0007669"/>
    <property type="project" value="InterPro"/>
</dbReference>
<dbReference type="SUPFAM" id="SSF52166">
    <property type="entry name" value="Ribosomal protein L4"/>
    <property type="match status" value="1"/>
</dbReference>
<dbReference type="InterPro" id="IPR023574">
    <property type="entry name" value="Ribosomal_uL4_dom_sf"/>
</dbReference>
<accession>A0A0F3NGW4</accession>
<dbReference type="AlphaFoldDB" id="A0A0F3NGW4"/>
<keyword evidence="3" id="KW-0687">Ribonucleoprotein</keyword>
<evidence type="ECO:0000256" key="1">
    <source>
        <dbReference type="ARBA" id="ARBA00010528"/>
    </source>
</evidence>
<dbReference type="PANTHER" id="PTHR10746">
    <property type="entry name" value="50S RIBOSOMAL PROTEIN L4"/>
    <property type="match status" value="1"/>
</dbReference>
<evidence type="ECO:0000313" key="6">
    <source>
        <dbReference type="EMBL" id="KJV67026.1"/>
    </source>
</evidence>
<organism evidence="6 7">
    <name type="scientific">Anaplasma phagocytophilum str. ApNP</name>
    <dbReference type="NCBI Taxonomy" id="1359153"/>
    <lineage>
        <taxon>Bacteria</taxon>
        <taxon>Pseudomonadati</taxon>
        <taxon>Pseudomonadota</taxon>
        <taxon>Alphaproteobacteria</taxon>
        <taxon>Rickettsiales</taxon>
        <taxon>Anaplasmataceae</taxon>
        <taxon>Anaplasma</taxon>
        <taxon>phagocytophilum group</taxon>
    </lineage>
</organism>
<reference evidence="6 7" key="1">
    <citation type="submission" date="2015-01" db="EMBL/GenBank/DDBJ databases">
        <title>Genome Sequencing of Rickettsiales.</title>
        <authorList>
            <person name="Daugherty S.C."/>
            <person name="Su Q."/>
            <person name="Abolude K."/>
            <person name="Beier-Sexton M."/>
            <person name="Carlyon J.A."/>
            <person name="Carter R."/>
            <person name="Day N.P."/>
            <person name="Dumler S.J."/>
            <person name="Dyachenko V."/>
            <person name="Godinez A."/>
            <person name="Kurtti T.J."/>
            <person name="Lichay M."/>
            <person name="Mullins K.E."/>
            <person name="Ott S."/>
            <person name="Pappas-Brown V."/>
            <person name="Paris D.H."/>
            <person name="Patel P."/>
            <person name="Richards A.L."/>
            <person name="Sadzewicz L."/>
            <person name="Sears K."/>
            <person name="Seidman D."/>
            <person name="Sengamalay N."/>
            <person name="Stenos J."/>
            <person name="Tallon L.J."/>
            <person name="Vincent G."/>
            <person name="Fraser C.M."/>
            <person name="Munderloh U."/>
            <person name="Dunning-Hotopp J.C."/>
        </authorList>
    </citation>
    <scope>NUCLEOTIDE SEQUENCE [LARGE SCALE GENOMIC DNA]</scope>
    <source>
        <strain evidence="6 7">ApNP</strain>
    </source>
</reference>
<name>A0A0F3NGW4_ANAPH</name>
<dbReference type="GO" id="GO:0005840">
    <property type="term" value="C:ribosome"/>
    <property type="evidence" value="ECO:0007669"/>
    <property type="project" value="UniProtKB-KW"/>
</dbReference>
<evidence type="ECO:0000256" key="3">
    <source>
        <dbReference type="ARBA" id="ARBA00023274"/>
    </source>
</evidence>
<dbReference type="PANTHER" id="PTHR10746:SF6">
    <property type="entry name" value="LARGE RIBOSOMAL SUBUNIT PROTEIN UL4M"/>
    <property type="match status" value="1"/>
</dbReference>
<gene>
    <name evidence="6" type="ORF">APHNP_1410</name>
</gene>
<sequence>MPRGHEYSLNKKVRRLGLKVALSMKVAANKLVVLDSLDVDLKKTSDAKGSLVILRA</sequence>